<evidence type="ECO:0000313" key="2">
    <source>
        <dbReference type="EMBL" id="PAK20886.1"/>
    </source>
</evidence>
<sequence>MSDNQPKDDREELDVAAYCKGLRDLKKNYKLYTNEKKYLFSEDGSKLKHDLSVDGEKIVRKPRTRKVGKPGGGDGGNNDDLYNKLKSELTDYIDEKFDDFKQENNQRFDSFQDQLVKMEKRFNDSEQKNDRRFQKFEENNEQRFQKFEENNEKRFREFEENNEKRFREFEEKNDQRFREFQEENNKKHEESRLENRKQIGALEKRINKKIDDRFDEILKAIKDKK</sequence>
<name>A0A269TIP5_9BACT</name>
<feature type="region of interest" description="Disordered" evidence="1">
    <location>
        <begin position="53"/>
        <end position="82"/>
    </location>
</feature>
<protein>
    <submittedName>
        <fullName evidence="2">Uncharacterized protein</fullName>
    </submittedName>
</protein>
<proteinExistence type="predicted"/>
<feature type="region of interest" description="Disordered" evidence="1">
    <location>
        <begin position="121"/>
        <end position="149"/>
    </location>
</feature>
<evidence type="ECO:0000256" key="1">
    <source>
        <dbReference type="SAM" id="MobiDB-lite"/>
    </source>
</evidence>
<dbReference type="RefSeq" id="WP_095335214.1">
    <property type="nucleotide sequence ID" value="NZ_NQNY01000023.1"/>
</dbReference>
<accession>A0A269TIP5</accession>
<dbReference type="OrthoDB" id="403185at2"/>
<gene>
    <name evidence="2" type="ORF">CJJ23_04860</name>
</gene>
<dbReference type="EMBL" id="NQNY01000023">
    <property type="protein sequence ID" value="PAK20886.1"/>
    <property type="molecule type" value="Genomic_DNA"/>
</dbReference>
<dbReference type="Proteomes" id="UP000216943">
    <property type="component" value="Unassembled WGS sequence"/>
</dbReference>
<reference evidence="3" key="1">
    <citation type="submission" date="2017-08" db="EMBL/GenBank/DDBJ databases">
        <authorList>
            <person name="Alvarez-Ponce D."/>
            <person name="Weitzman C.L."/>
            <person name="Tillett R.L."/>
            <person name="Sandmeier F.C."/>
            <person name="Tracy C.R."/>
        </authorList>
    </citation>
    <scope>NUCLEOTIDE SEQUENCE [LARGE SCALE GENOMIC DNA]</scope>
    <source>
        <strain evidence="3">723</strain>
    </source>
</reference>
<feature type="region of interest" description="Disordered" evidence="1">
    <location>
        <begin position="180"/>
        <end position="200"/>
    </location>
</feature>
<evidence type="ECO:0000313" key="3">
    <source>
        <dbReference type="Proteomes" id="UP000216943"/>
    </source>
</evidence>
<organism evidence="2 3">
    <name type="scientific">Mycoplasmopsis agassizii</name>
    <dbReference type="NCBI Taxonomy" id="33922"/>
    <lineage>
        <taxon>Bacteria</taxon>
        <taxon>Bacillati</taxon>
        <taxon>Mycoplasmatota</taxon>
        <taxon>Mycoplasmoidales</taxon>
        <taxon>Metamycoplasmataceae</taxon>
        <taxon>Mycoplasmopsis</taxon>
    </lineage>
</organism>
<comment type="caution">
    <text evidence="2">The sequence shown here is derived from an EMBL/GenBank/DDBJ whole genome shotgun (WGS) entry which is preliminary data.</text>
</comment>
<dbReference type="AlphaFoldDB" id="A0A269TIP5"/>